<comment type="caution">
    <text evidence="2">The sequence shown here is derived from an EMBL/GenBank/DDBJ whole genome shotgun (WGS) entry which is preliminary data.</text>
</comment>
<dbReference type="InterPro" id="IPR038765">
    <property type="entry name" value="Papain-like_cys_pep_sf"/>
</dbReference>
<accession>A0A3P3E1D3</accession>
<dbReference type="EMBL" id="RQXU01000041">
    <property type="protein sequence ID" value="RRH80191.1"/>
    <property type="molecule type" value="Genomic_DNA"/>
</dbReference>
<dbReference type="Gene3D" id="3.10.620.30">
    <property type="match status" value="1"/>
</dbReference>
<dbReference type="Pfam" id="PF01841">
    <property type="entry name" value="Transglut_core"/>
    <property type="match status" value="1"/>
</dbReference>
<feature type="domain" description="Transglutaminase-like" evidence="1">
    <location>
        <begin position="116"/>
        <end position="200"/>
    </location>
</feature>
<dbReference type="AlphaFoldDB" id="A0A3P3E1D3"/>
<evidence type="ECO:0000313" key="2">
    <source>
        <dbReference type="EMBL" id="RRH80191.1"/>
    </source>
</evidence>
<evidence type="ECO:0000313" key="3">
    <source>
        <dbReference type="Proteomes" id="UP000271590"/>
    </source>
</evidence>
<name>A0A3P3E1D3_9BURK</name>
<organism evidence="2 3">
    <name type="scientific">Variovorax beijingensis</name>
    <dbReference type="NCBI Taxonomy" id="2496117"/>
    <lineage>
        <taxon>Bacteria</taxon>
        <taxon>Pseudomonadati</taxon>
        <taxon>Pseudomonadota</taxon>
        <taxon>Betaproteobacteria</taxon>
        <taxon>Burkholderiales</taxon>
        <taxon>Comamonadaceae</taxon>
        <taxon>Variovorax</taxon>
    </lineage>
</organism>
<sequence>MHGEYLLSVSLADERPPEKCWGLLLPTPPSTGDQRHRGVKVSEGWQTQQLVARGGIQGAVLASSPSGNYSAPIEFEIELREGSLIKEHFFERSGRSTDPQADARQVFADLDLPNNATNTEKLRKIVDCISQKYDYGHDFRTDLPLTCDRLRGNCLDINAALIRLLRVAGIPHAYYIGFFFEKNKSIGGRHCWVSTLIDGRQEDWDIAHHLRQDAIQVSSSLNPLPGIRFAMSTGWDLIFDLPFGTFEVPHLATPRWLLSDGTAMDCPVKVSYERRGSTEVLSSELSEAST</sequence>
<reference evidence="2 3" key="1">
    <citation type="submission" date="2018-11" db="EMBL/GenBank/DDBJ databases">
        <title>The genome of Variovorax sp T529.</title>
        <authorList>
            <person name="Gao J."/>
        </authorList>
    </citation>
    <scope>NUCLEOTIDE SEQUENCE [LARGE SCALE GENOMIC DNA]</scope>
    <source>
        <strain evidence="2 3">T529</strain>
    </source>
</reference>
<proteinExistence type="predicted"/>
<dbReference type="Proteomes" id="UP000271590">
    <property type="component" value="Unassembled WGS sequence"/>
</dbReference>
<evidence type="ECO:0000259" key="1">
    <source>
        <dbReference type="Pfam" id="PF01841"/>
    </source>
</evidence>
<protein>
    <submittedName>
        <fullName evidence="2">Transglutaminase domain-containing protein</fullName>
    </submittedName>
</protein>
<dbReference type="InterPro" id="IPR002931">
    <property type="entry name" value="Transglutaminase-like"/>
</dbReference>
<gene>
    <name evidence="2" type="ORF">EH244_30880</name>
</gene>
<dbReference type="SUPFAM" id="SSF54001">
    <property type="entry name" value="Cysteine proteinases"/>
    <property type="match status" value="1"/>
</dbReference>